<dbReference type="Pfam" id="PF22041">
    <property type="entry name" value="GST_C_7"/>
    <property type="match status" value="1"/>
</dbReference>
<dbReference type="SUPFAM" id="SSF52833">
    <property type="entry name" value="Thioredoxin-like"/>
    <property type="match status" value="1"/>
</dbReference>
<proteinExistence type="predicted"/>
<dbReference type="AlphaFoldDB" id="A0A1L7WU63"/>
<dbReference type="OrthoDB" id="4951845at2759"/>
<evidence type="ECO:0000259" key="1">
    <source>
        <dbReference type="Pfam" id="PF13409"/>
    </source>
</evidence>
<dbReference type="STRING" id="576137.A0A1L7WU63"/>
<sequence>MADEVILYDIPSKPRCHGWSLNPWKTRMALNYKKVPYKTEWIEFPDLAPKFKEFGLTSNEQGRPYTSPVVKFDSSTYIMDSAKIAPELEKRYPEPSLHLDSPLLPKAYAAVSAILEVSRPMLMRKVLPNLLNERSADYISHTRAEALRKSREEYAKESVVEEVWRKLEVPLKNLAELSRGNEGPFVMGKTLVRKVAKANKRHAASYADFVITSFLYYIRRIDRKDYDRMVAVDPALSEIFEACRPWFEKDD</sequence>
<evidence type="ECO:0000259" key="2">
    <source>
        <dbReference type="Pfam" id="PF22041"/>
    </source>
</evidence>
<name>A0A1L7WU63_9HELO</name>
<protein>
    <submittedName>
        <fullName evidence="3">Related to putative glutathione S-transferase</fullName>
    </submittedName>
</protein>
<dbReference type="Proteomes" id="UP000184330">
    <property type="component" value="Unassembled WGS sequence"/>
</dbReference>
<dbReference type="Pfam" id="PF13409">
    <property type="entry name" value="GST_N_2"/>
    <property type="match status" value="1"/>
</dbReference>
<keyword evidence="4" id="KW-1185">Reference proteome</keyword>
<accession>A0A1L7WU63</accession>
<feature type="domain" description="GST N-terminal" evidence="1">
    <location>
        <begin position="19"/>
        <end position="90"/>
    </location>
</feature>
<organism evidence="3 4">
    <name type="scientific">Phialocephala subalpina</name>
    <dbReference type="NCBI Taxonomy" id="576137"/>
    <lineage>
        <taxon>Eukaryota</taxon>
        <taxon>Fungi</taxon>
        <taxon>Dikarya</taxon>
        <taxon>Ascomycota</taxon>
        <taxon>Pezizomycotina</taxon>
        <taxon>Leotiomycetes</taxon>
        <taxon>Helotiales</taxon>
        <taxon>Mollisiaceae</taxon>
        <taxon>Phialocephala</taxon>
        <taxon>Phialocephala fortinii species complex</taxon>
    </lineage>
</organism>
<evidence type="ECO:0000313" key="3">
    <source>
        <dbReference type="EMBL" id="CZR56321.1"/>
    </source>
</evidence>
<dbReference type="InterPro" id="IPR036249">
    <property type="entry name" value="Thioredoxin-like_sf"/>
</dbReference>
<dbReference type="InterPro" id="IPR004045">
    <property type="entry name" value="Glutathione_S-Trfase_N"/>
</dbReference>
<dbReference type="EMBL" id="FJOG01000008">
    <property type="protein sequence ID" value="CZR56321.1"/>
    <property type="molecule type" value="Genomic_DNA"/>
</dbReference>
<keyword evidence="3" id="KW-0808">Transferase</keyword>
<dbReference type="InterPro" id="IPR054416">
    <property type="entry name" value="GST_UstS-like_C"/>
</dbReference>
<dbReference type="Gene3D" id="3.40.30.10">
    <property type="entry name" value="Glutaredoxin"/>
    <property type="match status" value="1"/>
</dbReference>
<dbReference type="Gene3D" id="1.20.1050.10">
    <property type="match status" value="1"/>
</dbReference>
<dbReference type="GO" id="GO:0016740">
    <property type="term" value="F:transferase activity"/>
    <property type="evidence" value="ECO:0007669"/>
    <property type="project" value="UniProtKB-KW"/>
</dbReference>
<reference evidence="3 4" key="1">
    <citation type="submission" date="2016-03" db="EMBL/GenBank/DDBJ databases">
        <authorList>
            <person name="Ploux O."/>
        </authorList>
    </citation>
    <scope>NUCLEOTIDE SEQUENCE [LARGE SCALE GENOMIC DNA]</scope>
    <source>
        <strain evidence="3 4">UAMH 11012</strain>
    </source>
</reference>
<gene>
    <name evidence="3" type="ORF">PAC_06209</name>
</gene>
<evidence type="ECO:0000313" key="4">
    <source>
        <dbReference type="Proteomes" id="UP000184330"/>
    </source>
</evidence>
<feature type="domain" description="Glutathione S-transferase UstS-like C-terminal" evidence="2">
    <location>
        <begin position="115"/>
        <end position="231"/>
    </location>
</feature>